<dbReference type="Proteomes" id="UP000675920">
    <property type="component" value="Unplaced"/>
</dbReference>
<reference evidence="2" key="1">
    <citation type="submission" date="2025-08" db="UniProtKB">
        <authorList>
            <consortium name="RefSeq"/>
        </authorList>
    </citation>
    <scope>IDENTIFICATION</scope>
</reference>
<evidence type="ECO:0000313" key="1">
    <source>
        <dbReference type="Proteomes" id="UP000675920"/>
    </source>
</evidence>
<dbReference type="AlphaFoldDB" id="A0A8B6X416"/>
<keyword evidence="1" id="KW-1185">Reference proteome</keyword>
<name>A0A8B6X416_9BURK</name>
<accession>A0A8B6X416</accession>
<evidence type="ECO:0000313" key="2">
    <source>
        <dbReference type="RefSeq" id="WP_028311167.1"/>
    </source>
</evidence>
<organism evidence="1 2">
    <name type="scientific">Derxia gummosa DSM 723</name>
    <dbReference type="NCBI Taxonomy" id="1121388"/>
    <lineage>
        <taxon>Bacteria</taxon>
        <taxon>Pseudomonadati</taxon>
        <taxon>Pseudomonadota</taxon>
        <taxon>Betaproteobacteria</taxon>
        <taxon>Burkholderiales</taxon>
        <taxon>Alcaligenaceae</taxon>
        <taxon>Derxia</taxon>
    </lineage>
</organism>
<dbReference type="RefSeq" id="WP_028311167.1">
    <property type="nucleotide sequence ID" value="NZ_AXWS01000008.1"/>
</dbReference>
<sequence length="100" mass="11169">MVRGFTYRGEAFRATVHGRPGKEEIFIVMMVDDEEGPEISIDRFEDADNNPDDALETMLCKLVDKLFAEQSITPASATEEFAWLAPVTTGARVHDGVQQH</sequence>
<protein>
    <submittedName>
        <fullName evidence="2">Uncharacterized protein</fullName>
    </submittedName>
</protein>
<proteinExistence type="predicted"/>
<dbReference type="OrthoDB" id="9180760at2"/>